<sequence length="114" mass="13006">HGETPSLLKQQQQQQNSRAWWQATVVPATPEAEAGEWREPGRGSLQRAKIPKCWDYRIRQQILEHKEKILKNGNPGRVRWLTPVIPALWEAEAGGSRGQEIETILANTVKPCLY</sequence>
<dbReference type="GeneTree" id="ENSGT00860000134306"/>
<organism evidence="1 2">
    <name type="scientific">Macaca fascicularis</name>
    <name type="common">Crab-eating macaque</name>
    <name type="synonym">Cynomolgus monkey</name>
    <dbReference type="NCBI Taxonomy" id="9541"/>
    <lineage>
        <taxon>Eukaryota</taxon>
        <taxon>Metazoa</taxon>
        <taxon>Chordata</taxon>
        <taxon>Craniata</taxon>
        <taxon>Vertebrata</taxon>
        <taxon>Euteleostomi</taxon>
        <taxon>Mammalia</taxon>
        <taxon>Eutheria</taxon>
        <taxon>Euarchontoglires</taxon>
        <taxon>Primates</taxon>
        <taxon>Haplorrhini</taxon>
        <taxon>Catarrhini</taxon>
        <taxon>Cercopithecidae</taxon>
        <taxon>Cercopithecinae</taxon>
        <taxon>Macaca</taxon>
    </lineage>
</organism>
<evidence type="ECO:0000313" key="2">
    <source>
        <dbReference type="Proteomes" id="UP000233100"/>
    </source>
</evidence>
<protein>
    <submittedName>
        <fullName evidence="1">Uncharacterized protein</fullName>
    </submittedName>
</protein>
<keyword evidence="2" id="KW-1185">Reference proteome</keyword>
<dbReference type="AlphaFoldDB" id="A0A7N9IFT2"/>
<accession>A0A7N9IFT2</accession>
<name>A0A7N9IFT2_MACFA</name>
<reference evidence="1" key="2">
    <citation type="submission" date="2025-08" db="UniProtKB">
        <authorList>
            <consortium name="Ensembl"/>
        </authorList>
    </citation>
    <scope>IDENTIFICATION</scope>
</reference>
<dbReference type="Ensembl" id="ENSMFAT00000083002.1">
    <property type="protein sequence ID" value="ENSMFAP00000059797.1"/>
    <property type="gene ID" value="ENSMFAG00000060383.1"/>
</dbReference>
<reference evidence="1" key="3">
    <citation type="submission" date="2025-09" db="UniProtKB">
        <authorList>
            <consortium name="Ensembl"/>
        </authorList>
    </citation>
    <scope>IDENTIFICATION</scope>
</reference>
<evidence type="ECO:0000313" key="1">
    <source>
        <dbReference type="Ensembl" id="ENSMFAP00000059797.1"/>
    </source>
</evidence>
<dbReference type="Proteomes" id="UP000233100">
    <property type="component" value="Chromosome 6"/>
</dbReference>
<proteinExistence type="predicted"/>
<reference evidence="1 2" key="1">
    <citation type="submission" date="2013-03" db="EMBL/GenBank/DDBJ databases">
        <authorList>
            <person name="Warren W."/>
            <person name="Wilson R.K."/>
        </authorList>
    </citation>
    <scope>NUCLEOTIDE SEQUENCE</scope>
</reference>